<comment type="caution">
    <text evidence="1">The sequence shown here is derived from an EMBL/GenBank/DDBJ whole genome shotgun (WGS) entry which is preliminary data.</text>
</comment>
<proteinExistence type="predicted"/>
<name>A0A009IR54_ACIB9</name>
<organism evidence="1 2">
    <name type="scientific">Acinetobacter baumannii (strain 1295743)</name>
    <dbReference type="NCBI Taxonomy" id="1310613"/>
    <lineage>
        <taxon>Bacteria</taxon>
        <taxon>Pseudomonadati</taxon>
        <taxon>Pseudomonadota</taxon>
        <taxon>Gammaproteobacteria</taxon>
        <taxon>Moraxellales</taxon>
        <taxon>Moraxellaceae</taxon>
        <taxon>Acinetobacter</taxon>
        <taxon>Acinetobacter calcoaceticus/baumannii complex</taxon>
    </lineage>
</organism>
<gene>
    <name evidence="1" type="ORF">J512_0580</name>
</gene>
<dbReference type="EMBL" id="JEWH01000004">
    <property type="protein sequence ID" value="EXB07194.1"/>
    <property type="molecule type" value="Genomic_DNA"/>
</dbReference>
<dbReference type="AlphaFoldDB" id="A0A009IR54"/>
<dbReference type="Proteomes" id="UP000020595">
    <property type="component" value="Unassembled WGS sequence"/>
</dbReference>
<reference evidence="1 2" key="1">
    <citation type="submission" date="2014-02" db="EMBL/GenBank/DDBJ databases">
        <title>Comparative genomics and transcriptomics to identify genetic mechanisms underlying the emergence of carbapenem resistant Acinetobacter baumannii (CRAb).</title>
        <authorList>
            <person name="Harris A.D."/>
            <person name="Johnson K.J."/>
            <person name="George J."/>
            <person name="Shefchek K."/>
            <person name="Daugherty S.C."/>
            <person name="Parankush S."/>
            <person name="Sadzewicz L."/>
            <person name="Tallon L."/>
            <person name="Sengamalay N."/>
            <person name="Hazen T.H."/>
            <person name="Rasko D.A."/>
        </authorList>
    </citation>
    <scope>NUCLEOTIDE SEQUENCE [LARGE SCALE GENOMIC DNA]</scope>
    <source>
        <strain evidence="1 2">1295743</strain>
    </source>
</reference>
<protein>
    <submittedName>
        <fullName evidence="1">Uncharacterized protein</fullName>
    </submittedName>
</protein>
<evidence type="ECO:0000313" key="1">
    <source>
        <dbReference type="EMBL" id="EXB07194.1"/>
    </source>
</evidence>
<dbReference type="PATRIC" id="fig|1310613.3.peg.554"/>
<evidence type="ECO:0000313" key="2">
    <source>
        <dbReference type="Proteomes" id="UP000020595"/>
    </source>
</evidence>
<accession>A0A009IR54</accession>
<sequence length="51" mass="6149">MQLKFLKKYFLYDFLIHAFLKPKMAILAGQLKRDFILSTAFFTNIKRDKHV</sequence>